<dbReference type="Gene3D" id="3.40.50.300">
    <property type="entry name" value="P-loop containing nucleotide triphosphate hydrolases"/>
    <property type="match status" value="1"/>
</dbReference>
<dbReference type="InterPro" id="IPR027417">
    <property type="entry name" value="P-loop_NTPase"/>
</dbReference>
<dbReference type="SUPFAM" id="SSF52540">
    <property type="entry name" value="P-loop containing nucleoside triphosphate hydrolases"/>
    <property type="match status" value="1"/>
</dbReference>
<evidence type="ECO:0000313" key="1">
    <source>
        <dbReference type="EMBL" id="QFG74129.1"/>
    </source>
</evidence>
<dbReference type="EMBL" id="MN448280">
    <property type="protein sequence ID" value="QFG74129.1"/>
    <property type="molecule type" value="Genomic_DNA"/>
</dbReference>
<name>A0A5J6VK13_9VIRU</name>
<sequence length="261" mass="30948">MKKIIIFGFSHCGTTILQSIISRIPHVYNIVTETIVITDKHIQKATEGSYKYILCKFPQACHILNNSEYDEYIKIFIIRNPLWVYSSILKRRKNILGKFYKFERFNNAIKHFAKPEHDMPPNTFCIKYENLFDDLDNLLKKIGFEYTCEIFNTENQYYKSHECIDEIPKVEPSPVEHKLYRCFQVNQKFECMNSIEKLYLTEPLYNEIINNQYVKQIYPDIDTIKPISFISSIETPKSIPQKASKKSILKKTSINLIKIYR</sequence>
<protein>
    <recommendedName>
        <fullName evidence="2">Sulfotransferase family protein</fullName>
    </recommendedName>
</protein>
<accession>A0A5J6VK13</accession>
<reference evidence="1" key="1">
    <citation type="journal article" date="2019" name="Philos. Trans. R. Soc. Lond., B, Biol. Sci.">
        <title>Targeted metagenomic recovery of four divergent viruses reveals shared and distinctive characteristics of giant viruses of marine eukaryotes.</title>
        <authorList>
            <person name="Needham D.M."/>
            <person name="Poirier C."/>
            <person name="Hehenberger E."/>
            <person name="Jimenez V."/>
            <person name="Swalwell J.E."/>
            <person name="Santoro A.E."/>
            <person name="Worden A.Z."/>
        </authorList>
    </citation>
    <scope>NUCLEOTIDE SEQUENCE</scope>
    <source>
        <strain evidence="1">OPacV-662</strain>
    </source>
</reference>
<organism evidence="1">
    <name type="scientific">Megaviridae environmental sample</name>
    <dbReference type="NCBI Taxonomy" id="1737588"/>
    <lineage>
        <taxon>Viruses</taxon>
        <taxon>Varidnaviria</taxon>
        <taxon>Bamfordvirae</taxon>
        <taxon>Nucleocytoviricota</taxon>
        <taxon>Megaviricetes</taxon>
        <taxon>Imitervirales</taxon>
        <taxon>Mimiviridae</taxon>
        <taxon>environmental samples</taxon>
    </lineage>
</organism>
<proteinExistence type="predicted"/>
<evidence type="ECO:0008006" key="2">
    <source>
        <dbReference type="Google" id="ProtNLM"/>
    </source>
</evidence>